<organism evidence="12 13">
    <name type="scientific">Terriglobus saanensis (strain ATCC BAA-1853 / DSM 23119 / SP1PR4)</name>
    <dbReference type="NCBI Taxonomy" id="401053"/>
    <lineage>
        <taxon>Bacteria</taxon>
        <taxon>Pseudomonadati</taxon>
        <taxon>Acidobacteriota</taxon>
        <taxon>Terriglobia</taxon>
        <taxon>Terriglobales</taxon>
        <taxon>Acidobacteriaceae</taxon>
        <taxon>Terriglobus</taxon>
    </lineage>
</organism>
<evidence type="ECO:0000256" key="10">
    <source>
        <dbReference type="SAM" id="SignalP"/>
    </source>
</evidence>
<comment type="similarity">
    <text evidence="2">Belongs to the malectin family.</text>
</comment>
<keyword evidence="9" id="KW-0119">Carbohydrate metabolism</keyword>
<dbReference type="STRING" id="401053.AciPR4_1722"/>
<dbReference type="PANTHER" id="PTHR13460">
    <property type="match status" value="1"/>
</dbReference>
<dbReference type="HOGENOM" id="CLU_013797_1_0_0"/>
<dbReference type="eggNOG" id="COG2273">
    <property type="taxonomic scope" value="Bacteria"/>
</dbReference>
<feature type="signal peptide" evidence="10">
    <location>
        <begin position="1"/>
        <end position="33"/>
    </location>
</feature>
<evidence type="ECO:0000256" key="5">
    <source>
        <dbReference type="ARBA" id="ARBA00022824"/>
    </source>
</evidence>
<dbReference type="GO" id="GO:0030246">
    <property type="term" value="F:carbohydrate binding"/>
    <property type="evidence" value="ECO:0007669"/>
    <property type="project" value="InterPro"/>
</dbReference>
<proteinExistence type="inferred from homology"/>
<evidence type="ECO:0000259" key="11">
    <source>
        <dbReference type="Pfam" id="PF11721"/>
    </source>
</evidence>
<keyword evidence="6" id="KW-1133">Transmembrane helix</keyword>
<evidence type="ECO:0000256" key="7">
    <source>
        <dbReference type="ARBA" id="ARBA00023136"/>
    </source>
</evidence>
<evidence type="ECO:0000313" key="13">
    <source>
        <dbReference type="Proteomes" id="UP000006844"/>
    </source>
</evidence>
<dbReference type="RefSeq" id="WP_013568262.1">
    <property type="nucleotide sequence ID" value="NC_014963.1"/>
</dbReference>
<keyword evidence="3" id="KW-0812">Transmembrane</keyword>
<dbReference type="PANTHER" id="PTHR13460:SF0">
    <property type="entry name" value="MALECTIN"/>
    <property type="match status" value="1"/>
</dbReference>
<evidence type="ECO:0000256" key="3">
    <source>
        <dbReference type="ARBA" id="ARBA00022692"/>
    </source>
</evidence>
<evidence type="ECO:0000256" key="2">
    <source>
        <dbReference type="ARBA" id="ARBA00009141"/>
    </source>
</evidence>
<feature type="chain" id="PRO_5003233053" description="Malectin domain-containing protein" evidence="10">
    <location>
        <begin position="34"/>
        <end position="742"/>
    </location>
</feature>
<dbReference type="InterPro" id="IPR039155">
    <property type="entry name" value="MLEC"/>
</dbReference>
<evidence type="ECO:0000256" key="8">
    <source>
        <dbReference type="ARBA" id="ARBA00023180"/>
    </source>
</evidence>
<dbReference type="Gene3D" id="2.60.120.430">
    <property type="entry name" value="Galactose-binding lectin"/>
    <property type="match status" value="1"/>
</dbReference>
<protein>
    <recommendedName>
        <fullName evidence="11">Malectin domain-containing protein</fullName>
    </recommendedName>
</protein>
<dbReference type="GO" id="GO:0016020">
    <property type="term" value="C:membrane"/>
    <property type="evidence" value="ECO:0007669"/>
    <property type="project" value="TreeGrafter"/>
</dbReference>
<reference evidence="12 13" key="1">
    <citation type="journal article" date="2012" name="Stand. Genomic Sci.">
        <title>Complete genome sequence of Terriglobus saanensis type strain SP1PR4(T), an Acidobacteria from tundra soil.</title>
        <authorList>
            <person name="Rawat S.R."/>
            <person name="Mannisto M.K."/>
            <person name="Starovoytov V."/>
            <person name="Goodwin L."/>
            <person name="Nolan M."/>
            <person name="Hauser L."/>
            <person name="Land M."/>
            <person name="Davenport K.W."/>
            <person name="Woyke T."/>
            <person name="Haggblom M.M."/>
        </authorList>
    </citation>
    <scope>NUCLEOTIDE SEQUENCE</scope>
    <source>
        <strain evidence="13">ATCC BAA-1853 / DSM 23119 / SP1PR4</strain>
    </source>
</reference>
<evidence type="ECO:0000256" key="9">
    <source>
        <dbReference type="ARBA" id="ARBA00023277"/>
    </source>
</evidence>
<dbReference type="Pfam" id="PF11721">
    <property type="entry name" value="Malectin"/>
    <property type="match status" value="1"/>
</dbReference>
<comment type="subcellular location">
    <subcellularLocation>
        <location evidence="1">Endoplasmic reticulum membrane</location>
        <topology evidence="1">Single-pass type I membrane protein</topology>
    </subcellularLocation>
</comment>
<evidence type="ECO:0000256" key="1">
    <source>
        <dbReference type="ARBA" id="ARBA00004115"/>
    </source>
</evidence>
<sequence length="742" mass="77510">MYLYNKRAFPIGKLPLILAVLGMIFSAATPSFAQFNASIFGPNVYVFDPSVPGATINTTLDAISNPSVSQAQFSTNRYAVLFKPGQYTGVSHQVGFYLSVAGLGTTPDATVLSGGGLYIDVGDSSGNVTTNFWRSIENLKIPVPTGGTERWAVAQGAAFRRMHVAGSLELTDGSCHFASGGFISDSVIDTNENMCSQQQWYTRNSVIGSSTTPVWNYVFSGVTGAPAQNFPNITTLATTPVSREKPYLYIDSTGNYSVFSPALQTASSGVTWTSGGLGVGTSLSISTFFIATPSNTVAQINTALASGKNLILTPGIYSLTAPINVTAANTVVLGLGYPTLVPQNGNAAMTVADVGGVQLAGLLIDAGPTNSAVLLQVGVPNTTRANHANNPTSISDVFFRIGGATAGSATTSLEVDSNNIILDNIWAWRADHGTGVGWTTNPAAHGLVVNGDNVTALGLAVEHYQQSQVQWNGNNGETIFYQSEDPYDVPSQGAWMDGSMNGYPSYEVTSAVCNHTAYGLGIYSFFNQGVAIFQDNAISTPNSTGMHFTDMVTVKLNGSGGINNVINGQGGATPTGASPKDFASFVGTAACSAGPLTVAIDSGGGGATPFVADTDFSNGSTFTTTQPINITNVSNPAPVAVYQSQRQGQFNYTIPGFTPNSAHIVRLHFAELYFSTAGSRIFNVAINGTQVLHNFDVVATAGAFRTANIQQFNATANGLGQIVITLTDGTRDQPLINGVEIQ</sequence>
<feature type="domain" description="Malectin" evidence="11">
    <location>
        <begin position="599"/>
        <end position="738"/>
    </location>
</feature>
<keyword evidence="13" id="KW-1185">Reference proteome</keyword>
<evidence type="ECO:0000256" key="6">
    <source>
        <dbReference type="ARBA" id="ARBA00022989"/>
    </source>
</evidence>
<evidence type="ECO:0000313" key="12">
    <source>
        <dbReference type="EMBL" id="ADV82529.1"/>
    </source>
</evidence>
<dbReference type="InterPro" id="IPR059186">
    <property type="entry name" value="SACTE_4363"/>
</dbReference>
<name>E8V438_TERSS</name>
<keyword evidence="7" id="KW-0472">Membrane</keyword>
<keyword evidence="8" id="KW-0325">Glycoprotein</keyword>
<dbReference type="KEGG" id="tsa:AciPR4_1722"/>
<dbReference type="AlphaFoldDB" id="E8V438"/>
<dbReference type="Proteomes" id="UP000006844">
    <property type="component" value="Chromosome"/>
</dbReference>
<dbReference type="CDD" id="cd23669">
    <property type="entry name" value="GH55_SacteLam55A-like"/>
    <property type="match status" value="1"/>
</dbReference>
<keyword evidence="4 10" id="KW-0732">Signal</keyword>
<dbReference type="EMBL" id="CP002467">
    <property type="protein sequence ID" value="ADV82529.1"/>
    <property type="molecule type" value="Genomic_DNA"/>
</dbReference>
<gene>
    <name evidence="12" type="ordered locus">AciPR4_1722</name>
</gene>
<accession>E8V438</accession>
<keyword evidence="5" id="KW-0256">Endoplasmic reticulum</keyword>
<evidence type="ECO:0000256" key="4">
    <source>
        <dbReference type="ARBA" id="ARBA00022729"/>
    </source>
</evidence>
<dbReference type="InterPro" id="IPR021720">
    <property type="entry name" value="Malectin_dom"/>
</dbReference>